<proteinExistence type="predicted"/>
<name>A0A2P2PWF6_RHIMU</name>
<sequence length="26" mass="3070">MQSKMDLLANMKNRTISLPFMVLMKQ</sequence>
<accession>A0A2P2PWF6</accession>
<dbReference type="EMBL" id="GGEC01078583">
    <property type="protein sequence ID" value="MBX59067.1"/>
    <property type="molecule type" value="Transcribed_RNA"/>
</dbReference>
<protein>
    <submittedName>
        <fullName evidence="1">Uncharacterized protein</fullName>
    </submittedName>
</protein>
<organism evidence="1">
    <name type="scientific">Rhizophora mucronata</name>
    <name type="common">Asiatic mangrove</name>
    <dbReference type="NCBI Taxonomy" id="61149"/>
    <lineage>
        <taxon>Eukaryota</taxon>
        <taxon>Viridiplantae</taxon>
        <taxon>Streptophyta</taxon>
        <taxon>Embryophyta</taxon>
        <taxon>Tracheophyta</taxon>
        <taxon>Spermatophyta</taxon>
        <taxon>Magnoliopsida</taxon>
        <taxon>eudicotyledons</taxon>
        <taxon>Gunneridae</taxon>
        <taxon>Pentapetalae</taxon>
        <taxon>rosids</taxon>
        <taxon>fabids</taxon>
        <taxon>Malpighiales</taxon>
        <taxon>Rhizophoraceae</taxon>
        <taxon>Rhizophora</taxon>
    </lineage>
</organism>
<reference evidence="1" key="1">
    <citation type="submission" date="2018-02" db="EMBL/GenBank/DDBJ databases">
        <title>Rhizophora mucronata_Transcriptome.</title>
        <authorList>
            <person name="Meera S.P."/>
            <person name="Sreeshan A."/>
            <person name="Augustine A."/>
        </authorList>
    </citation>
    <scope>NUCLEOTIDE SEQUENCE</scope>
    <source>
        <tissue evidence="1">Leaf</tissue>
    </source>
</reference>
<evidence type="ECO:0000313" key="1">
    <source>
        <dbReference type="EMBL" id="MBX59067.1"/>
    </source>
</evidence>
<dbReference type="AlphaFoldDB" id="A0A2P2PWF6"/>